<dbReference type="PANTHER" id="PTHR40469">
    <property type="entry name" value="SECRETED GLYCOSYL HYDROLASE"/>
    <property type="match status" value="1"/>
</dbReference>
<gene>
    <name evidence="2" type="ordered locus">Cpin_4740</name>
</gene>
<evidence type="ECO:0000313" key="2">
    <source>
        <dbReference type="EMBL" id="ACU62176.1"/>
    </source>
</evidence>
<protein>
    <submittedName>
        <fullName evidence="2">Secreted glycosyl hydrolase</fullName>
    </submittedName>
</protein>
<evidence type="ECO:0000259" key="1">
    <source>
        <dbReference type="Pfam" id="PF06283"/>
    </source>
</evidence>
<dbReference type="InterPro" id="IPR029062">
    <property type="entry name" value="Class_I_gatase-like"/>
</dbReference>
<dbReference type="PANTHER" id="PTHR40469:SF2">
    <property type="entry name" value="GALACTOSE-BINDING DOMAIN-LIKE SUPERFAMILY PROTEIN"/>
    <property type="match status" value="1"/>
</dbReference>
<dbReference type="KEGG" id="cpi:Cpin_4740"/>
<dbReference type="Proteomes" id="UP000002215">
    <property type="component" value="Chromosome"/>
</dbReference>
<dbReference type="GO" id="GO:0016787">
    <property type="term" value="F:hydrolase activity"/>
    <property type="evidence" value="ECO:0007669"/>
    <property type="project" value="UniProtKB-KW"/>
</dbReference>
<dbReference type="EMBL" id="CP001699">
    <property type="protein sequence ID" value="ACU62176.1"/>
    <property type="molecule type" value="Genomic_DNA"/>
</dbReference>
<sequence>MYLRSFLSIPVIIILGSLLALQPAKPRFRVLALSENGGHHLAYSKAAKVWLDKLAADSNFAIDYIENTDKIDSAYLSNYQLFIQLDYPPYAWKEPAVKAFEQYVNEGRGGWIGFHHATLLGEFDGYGLWNWFYQFMGQIRFKDYIANFAAGDVHVEDASHPVFKGVPPVFNVKTEEWYIYDRDPRPNVHVLANVDEHSYVPASSKTMGDHPVIWTNPAYKARNIYIFMGHSPDLFENIAYKTLFRNAIFWAVKKK</sequence>
<name>A0A979G7K5_CHIPD</name>
<dbReference type="Pfam" id="PF06283">
    <property type="entry name" value="ThuA"/>
    <property type="match status" value="1"/>
</dbReference>
<evidence type="ECO:0000313" key="3">
    <source>
        <dbReference type="Proteomes" id="UP000002215"/>
    </source>
</evidence>
<dbReference type="InterPro" id="IPR029010">
    <property type="entry name" value="ThuA-like"/>
</dbReference>
<reference evidence="3" key="1">
    <citation type="submission" date="2009-08" db="EMBL/GenBank/DDBJ databases">
        <title>The complete genome of Chitinophaga pinensis DSM 2588.</title>
        <authorList>
            <consortium name="US DOE Joint Genome Institute (JGI-PGF)"/>
            <person name="Lucas S."/>
            <person name="Copeland A."/>
            <person name="Lapidus A."/>
            <person name="Glavina del Rio T."/>
            <person name="Dalin E."/>
            <person name="Tice H."/>
            <person name="Bruce D."/>
            <person name="Goodwin L."/>
            <person name="Pitluck S."/>
            <person name="Kyrpides N."/>
            <person name="Mavromatis K."/>
            <person name="Ivanova N."/>
            <person name="Mikhailova N."/>
            <person name="Sims D."/>
            <person name="Meinche L."/>
            <person name="Brettin T."/>
            <person name="Detter J.C."/>
            <person name="Han C."/>
            <person name="Larimer F."/>
            <person name="Land M."/>
            <person name="Hauser L."/>
            <person name="Markowitz V."/>
            <person name="Cheng J.-F."/>
            <person name="Hugenholtz P."/>
            <person name="Woyke T."/>
            <person name="Wu D."/>
            <person name="Spring S."/>
            <person name="Klenk H.-P."/>
            <person name="Eisen J.A."/>
        </authorList>
    </citation>
    <scope>NUCLEOTIDE SEQUENCE [LARGE SCALE GENOMIC DNA]</scope>
    <source>
        <strain evidence="3">ATCC 43595 / DSM 2588 / LMG 13176 / NBRC 15968 / NCIMB 11800 / UQM 2034</strain>
    </source>
</reference>
<dbReference type="SUPFAM" id="SSF52317">
    <property type="entry name" value="Class I glutamine amidotransferase-like"/>
    <property type="match status" value="1"/>
</dbReference>
<feature type="domain" description="ThuA-like" evidence="1">
    <location>
        <begin position="29"/>
        <end position="251"/>
    </location>
</feature>
<organism evidence="2 3">
    <name type="scientific">Chitinophaga pinensis (strain ATCC 43595 / DSM 2588 / LMG 13176 / NBRC 15968 / NCIMB 11800 / UQM 2034)</name>
    <dbReference type="NCBI Taxonomy" id="485918"/>
    <lineage>
        <taxon>Bacteria</taxon>
        <taxon>Pseudomonadati</taxon>
        <taxon>Bacteroidota</taxon>
        <taxon>Chitinophagia</taxon>
        <taxon>Chitinophagales</taxon>
        <taxon>Chitinophagaceae</taxon>
        <taxon>Chitinophaga</taxon>
    </lineage>
</organism>
<dbReference type="Gene3D" id="3.40.50.880">
    <property type="match status" value="1"/>
</dbReference>
<dbReference type="AlphaFoldDB" id="A0A979G7K5"/>
<keyword evidence="2" id="KW-0378">Hydrolase</keyword>
<reference evidence="2 3" key="2">
    <citation type="journal article" date="2010" name="Stand. Genomic Sci.">
        <title>Complete genome sequence of Chitinophaga pinensis type strain (UQM 2034).</title>
        <authorList>
            <person name="Glavina Del Rio T."/>
            <person name="Abt B."/>
            <person name="Spring S."/>
            <person name="Lapidus A."/>
            <person name="Nolan M."/>
            <person name="Tice H."/>
            <person name="Copeland A."/>
            <person name="Cheng J.F."/>
            <person name="Chen F."/>
            <person name="Bruce D."/>
            <person name="Goodwin L."/>
            <person name="Pitluck S."/>
            <person name="Ivanova N."/>
            <person name="Mavromatis K."/>
            <person name="Mikhailova N."/>
            <person name="Pati A."/>
            <person name="Chen A."/>
            <person name="Palaniappan K."/>
            <person name="Land M."/>
            <person name="Hauser L."/>
            <person name="Chang Y.J."/>
            <person name="Jeffries C.D."/>
            <person name="Chain P."/>
            <person name="Saunders E."/>
            <person name="Detter J.C."/>
            <person name="Brettin T."/>
            <person name="Rohde M."/>
            <person name="Goker M."/>
            <person name="Bristow J."/>
            <person name="Eisen J.A."/>
            <person name="Markowitz V."/>
            <person name="Hugenholtz P."/>
            <person name="Kyrpides N.C."/>
            <person name="Klenk H.P."/>
            <person name="Lucas S."/>
        </authorList>
    </citation>
    <scope>NUCLEOTIDE SEQUENCE [LARGE SCALE GENOMIC DNA]</scope>
    <source>
        <strain evidence="3">ATCC 43595 / DSM 2588 / LMG 13176 / NBRC 15968 / NCIMB 11800 / UQM 2034</strain>
    </source>
</reference>
<dbReference type="RefSeq" id="WP_012792344.1">
    <property type="nucleotide sequence ID" value="NC_013132.1"/>
</dbReference>
<proteinExistence type="predicted"/>
<dbReference type="OrthoDB" id="1117240at2"/>
<accession>A0A979G7K5</accession>